<dbReference type="Proteomes" id="UP000638986">
    <property type="component" value="Unassembled WGS sequence"/>
</dbReference>
<evidence type="ECO:0000313" key="4">
    <source>
        <dbReference type="Proteomes" id="UP000638986"/>
    </source>
</evidence>
<dbReference type="SUPFAM" id="SSF110296">
    <property type="entry name" value="Oligoxyloglucan reducing end-specific cellobiohydrolase"/>
    <property type="match status" value="2"/>
</dbReference>
<feature type="region of interest" description="Disordered" evidence="1">
    <location>
        <begin position="1"/>
        <end position="23"/>
    </location>
</feature>
<name>A0ABS0MUZ9_PSELU</name>
<gene>
    <name evidence="3" type="ORF">I5Q09_17850</name>
</gene>
<protein>
    <submittedName>
        <fullName evidence="3">Exo-alpha-sialidase</fullName>
    </submittedName>
</protein>
<comment type="caution">
    <text evidence="3">The sequence shown here is derived from an EMBL/GenBank/DDBJ whole genome shotgun (WGS) entry which is preliminary data.</text>
</comment>
<evidence type="ECO:0000256" key="1">
    <source>
        <dbReference type="SAM" id="MobiDB-lite"/>
    </source>
</evidence>
<proteinExistence type="predicted"/>
<evidence type="ECO:0000259" key="2">
    <source>
        <dbReference type="Pfam" id="PF25852"/>
    </source>
</evidence>
<dbReference type="RefSeq" id="WP_197872948.1">
    <property type="nucleotide sequence ID" value="NZ_JADTXM010000012.1"/>
</dbReference>
<dbReference type="InterPro" id="IPR058667">
    <property type="entry name" value="DUF6242_C"/>
</dbReference>
<sequence>MAIPVITPLPPAPSRQDAPDDFTSKADARVAAETKMVPEMNSAIEWINAQSGAAASAAQSATTAQNSADAAKAAEQSAASYAAAAGDAAGIPPLANPGDALVINDDKTGVKWASAQGGIGDILFSTQAPNTGWKLANGDVYKQSSYPEAFQRIGLISDGQGSWTTSPATSFTGIVNAIAYGNGVLVAVTNTTSALRSTDGMNWSVVSIPAACSGVAFGNGLFVASVASGTTYYTSPDGLTWTSRTGNAVGTICFGGGLFVACATMSTVYTSPDGLTWTSRTGNGGSNIAYDSVYGNGLFVIVGAGGSIVTSPNGTTWTARSNGSTAILYGAAYGNGVFVIGGNSGFIYSSTDGITWTLRATVVGGGRVTDIDYGNNVFIATTQAAGYVTYSSPDGINWTQRASINPPTNTIFKLGFGKGVFVVGGAGGFLAYTNALVFDPATEFAVPLITFPAGSIYGPNYHSYVRLA</sequence>
<organism evidence="3 4">
    <name type="scientific">Pseudomonas luteola</name>
    <dbReference type="NCBI Taxonomy" id="47886"/>
    <lineage>
        <taxon>Bacteria</taxon>
        <taxon>Pseudomonadati</taxon>
        <taxon>Pseudomonadota</taxon>
        <taxon>Gammaproteobacteria</taxon>
        <taxon>Pseudomonadales</taxon>
        <taxon>Pseudomonadaceae</taxon>
        <taxon>Pseudomonas</taxon>
    </lineage>
</organism>
<dbReference type="EMBL" id="JADTXM010000012">
    <property type="protein sequence ID" value="MBH3440550.1"/>
    <property type="molecule type" value="Genomic_DNA"/>
</dbReference>
<dbReference type="CDD" id="cd15482">
    <property type="entry name" value="Sialidase_non-viral"/>
    <property type="match status" value="1"/>
</dbReference>
<evidence type="ECO:0000313" key="3">
    <source>
        <dbReference type="EMBL" id="MBH3440550.1"/>
    </source>
</evidence>
<dbReference type="Pfam" id="PF25852">
    <property type="entry name" value="DUF6242_C"/>
    <property type="match status" value="1"/>
</dbReference>
<feature type="domain" description="DUF6242" evidence="2">
    <location>
        <begin position="251"/>
        <end position="358"/>
    </location>
</feature>
<reference evidence="3 4" key="1">
    <citation type="submission" date="2020-11" db="EMBL/GenBank/DDBJ databases">
        <title>Enhanced detection system for hospital associated transmission using whole genome sequencing surveillance.</title>
        <authorList>
            <person name="Harrison L.H."/>
            <person name="Van Tyne D."/>
            <person name="Marsh J.W."/>
            <person name="Griffith M.P."/>
            <person name="Snyder D.J."/>
            <person name="Cooper V.S."/>
            <person name="Mustapha M."/>
        </authorList>
    </citation>
    <scope>NUCLEOTIDE SEQUENCE [LARGE SCALE GENOMIC DNA]</scope>
    <source>
        <strain evidence="3 4">PSB00013</strain>
    </source>
</reference>
<accession>A0ABS0MUZ9</accession>